<evidence type="ECO:0000313" key="2">
    <source>
        <dbReference type="Proteomes" id="UP000298009"/>
    </source>
</evidence>
<evidence type="ECO:0000313" key="1">
    <source>
        <dbReference type="EMBL" id="TGK82277.1"/>
    </source>
</evidence>
<dbReference type="RefSeq" id="WP_135602106.1">
    <property type="nucleotide sequence ID" value="NZ_RQFK01000026.1"/>
</dbReference>
<keyword evidence="2" id="KW-1185">Reference proteome</keyword>
<proteinExistence type="predicted"/>
<gene>
    <name evidence="1" type="ORF">EHQ24_13520</name>
</gene>
<dbReference type="AlphaFoldDB" id="A0A4R9I935"/>
<protein>
    <submittedName>
        <fullName evidence="1">Uncharacterized protein</fullName>
    </submittedName>
</protein>
<dbReference type="EMBL" id="RQFK01000026">
    <property type="protein sequence ID" value="TGK82277.1"/>
    <property type="molecule type" value="Genomic_DNA"/>
</dbReference>
<dbReference type="OrthoDB" id="328758at2"/>
<reference evidence="1" key="1">
    <citation type="journal article" date="2019" name="PLoS Negl. Trop. Dis.">
        <title>Revisiting the worldwide diversity of Leptospira species in the environment.</title>
        <authorList>
            <person name="Vincent A.T."/>
            <person name="Schiettekatte O."/>
            <person name="Bourhy P."/>
            <person name="Veyrier F.J."/>
            <person name="Picardeau M."/>
        </authorList>
    </citation>
    <scope>NUCLEOTIDE SEQUENCE [LARGE SCALE GENOMIC DNA]</scope>
    <source>
        <strain evidence="1">201800287</strain>
    </source>
</reference>
<organism evidence="1 2">
    <name type="scientific">Leptospira noumeaensis</name>
    <dbReference type="NCBI Taxonomy" id="2484964"/>
    <lineage>
        <taxon>Bacteria</taxon>
        <taxon>Pseudomonadati</taxon>
        <taxon>Spirochaetota</taxon>
        <taxon>Spirochaetia</taxon>
        <taxon>Leptospirales</taxon>
        <taxon>Leptospiraceae</taxon>
        <taxon>Leptospira</taxon>
    </lineage>
</organism>
<dbReference type="Proteomes" id="UP000298009">
    <property type="component" value="Unassembled WGS sequence"/>
</dbReference>
<accession>A0A4R9I935</accession>
<name>A0A4R9I935_9LEPT</name>
<comment type="caution">
    <text evidence="1">The sequence shown here is derived from an EMBL/GenBank/DDBJ whole genome shotgun (WGS) entry which is preliminary data.</text>
</comment>
<sequence length="156" mass="18612">MRGISKNFSLNQDEYFFVNDAVIEEAVIDYFADLHRLKEFHHIEKAQPQKVAAYTSYWIFRRKPIQIIKDLDDEILRKFPNIKFINEMFAYILLMNLVFDAKQPFVGRSIDLFRRLMLYNFKYRQINSQILELVIISLNTDPGRELLAEIEDENVG</sequence>